<reference evidence="1 2" key="1">
    <citation type="submission" date="2019-11" db="EMBL/GenBank/DDBJ databases">
        <title>Comparative genomics of hydrocarbon-degrading Desulfosarcina strains.</title>
        <authorList>
            <person name="Watanabe M."/>
            <person name="Kojima H."/>
            <person name="Fukui M."/>
        </authorList>
    </citation>
    <scope>NUCLEOTIDE SEQUENCE [LARGE SCALE GENOMIC DNA]</scope>
    <source>
        <strain evidence="1 2">PP31</strain>
    </source>
</reference>
<evidence type="ECO:0008006" key="3">
    <source>
        <dbReference type="Google" id="ProtNLM"/>
    </source>
</evidence>
<dbReference type="KEGG" id="dwd:DSCW_12750"/>
<dbReference type="AlphaFoldDB" id="A0A5K7YZ19"/>
<organism evidence="1 2">
    <name type="scientific">Desulfosarcina widdelii</name>
    <dbReference type="NCBI Taxonomy" id="947919"/>
    <lineage>
        <taxon>Bacteria</taxon>
        <taxon>Pseudomonadati</taxon>
        <taxon>Thermodesulfobacteriota</taxon>
        <taxon>Desulfobacteria</taxon>
        <taxon>Desulfobacterales</taxon>
        <taxon>Desulfosarcinaceae</taxon>
        <taxon>Desulfosarcina</taxon>
    </lineage>
</organism>
<sequence length="397" mass="43519">MVYRPWCLPTSNAIEDELLADKVDLLISDLCDKWPDPPTVKNEPPTVDQPSSKTRFRFVHIADLRLKPPEFLIKPWLEKDTLSLSFGDPGCGKSFFAIDIAASVATGSDFHGMTVNQGPVIYIAGEGQNGIGRRFMAWSIVHGADLKTAPLYLSTVPLGLCDADQMQAAMDAVEEIAQIAGPSLLIVIDTVARNFGPGDENSTADMGRFIAAADQIRSLYHSAVHLVHHTGHGDKKRARGSMALKGAIDAEYRLDKDQDAIVRVKATKMKDAGLPEPMAFEIRGVDLPLKDADGDTVNSAVLHRVEYTQPAATTRKTGHALGINQRKALEILERLYVAERKSLMRQGIRPETARVSIERWGSKCKEAGMNRQTVHRIKASLESGGLIEIEDSHVIPL</sequence>
<accession>A0A5K7YZ19</accession>
<dbReference type="InterPro" id="IPR027417">
    <property type="entry name" value="P-loop_NTPase"/>
</dbReference>
<dbReference type="Gene3D" id="3.40.50.300">
    <property type="entry name" value="P-loop containing nucleotide triphosphate hydrolases"/>
    <property type="match status" value="1"/>
</dbReference>
<evidence type="ECO:0000313" key="2">
    <source>
        <dbReference type="Proteomes" id="UP000427769"/>
    </source>
</evidence>
<dbReference type="EMBL" id="AP021875">
    <property type="protein sequence ID" value="BBO73858.1"/>
    <property type="molecule type" value="Genomic_DNA"/>
</dbReference>
<proteinExistence type="predicted"/>
<protein>
    <recommendedName>
        <fullName evidence="3">AAA+ ATPase domain-containing protein</fullName>
    </recommendedName>
</protein>
<name>A0A5K7YZ19_9BACT</name>
<dbReference type="OrthoDB" id="1496333at2"/>
<dbReference type="Pfam" id="PF13481">
    <property type="entry name" value="AAA_25"/>
    <property type="match status" value="1"/>
</dbReference>
<gene>
    <name evidence="1" type="ORF">DSCW_12750</name>
</gene>
<evidence type="ECO:0000313" key="1">
    <source>
        <dbReference type="EMBL" id="BBO73858.1"/>
    </source>
</evidence>
<keyword evidence="2" id="KW-1185">Reference proteome</keyword>
<dbReference type="SUPFAM" id="SSF52540">
    <property type="entry name" value="P-loop containing nucleoside triphosphate hydrolases"/>
    <property type="match status" value="1"/>
</dbReference>
<dbReference type="Proteomes" id="UP000427769">
    <property type="component" value="Chromosome"/>
</dbReference>